<name>A0A0A1UQA9_9HYPO</name>
<protein>
    <submittedName>
        <fullName evidence="1">Uncharacterized protein</fullName>
    </submittedName>
</protein>
<dbReference type="EMBL" id="JELW01000037">
    <property type="protein sequence ID" value="EXU97369.1"/>
    <property type="molecule type" value="Genomic_DNA"/>
</dbReference>
<proteinExistence type="predicted"/>
<comment type="caution">
    <text evidence="1">The sequence shown here is derived from an EMBL/GenBank/DDBJ whole genome shotgun (WGS) entry which is preliminary data.</text>
</comment>
<organism evidence="1 2">
    <name type="scientific">Metarhizium robertsii</name>
    <dbReference type="NCBI Taxonomy" id="568076"/>
    <lineage>
        <taxon>Eukaryota</taxon>
        <taxon>Fungi</taxon>
        <taxon>Dikarya</taxon>
        <taxon>Ascomycota</taxon>
        <taxon>Pezizomycotina</taxon>
        <taxon>Sordariomycetes</taxon>
        <taxon>Hypocreomycetidae</taxon>
        <taxon>Hypocreales</taxon>
        <taxon>Clavicipitaceae</taxon>
        <taxon>Metarhizium</taxon>
    </lineage>
</organism>
<sequence length="63" mass="7147">MCVFPLHPGSWSLAATSLLVHFDLEFGKGYMHIVLCLVRHVLLFPPISRPPKPLVWKAEATDY</sequence>
<dbReference type="Proteomes" id="UP000030151">
    <property type="component" value="Unassembled WGS sequence"/>
</dbReference>
<dbReference type="HOGENOM" id="CLU_2886302_0_0_1"/>
<dbReference type="AlphaFoldDB" id="A0A0A1UQA9"/>
<reference evidence="1 2" key="1">
    <citation type="submission" date="2014-02" db="EMBL/GenBank/DDBJ databases">
        <title>The genome sequence of the entomopathogenic fungus Metarhizium robertsii ARSEF 2575.</title>
        <authorList>
            <person name="Giuliano Garisto Donzelli B."/>
            <person name="Roe B.A."/>
            <person name="Macmil S.L."/>
            <person name="Krasnoff S.B."/>
            <person name="Gibson D.M."/>
        </authorList>
    </citation>
    <scope>NUCLEOTIDE SEQUENCE [LARGE SCALE GENOMIC DNA]</scope>
    <source>
        <strain evidence="1 2">ARSEF 2575</strain>
    </source>
</reference>
<evidence type="ECO:0000313" key="1">
    <source>
        <dbReference type="EMBL" id="EXU97369.1"/>
    </source>
</evidence>
<gene>
    <name evidence="1" type="ORF">X797_009474</name>
</gene>
<accession>A0A0A1UQA9</accession>
<evidence type="ECO:0000313" key="2">
    <source>
        <dbReference type="Proteomes" id="UP000030151"/>
    </source>
</evidence>